<reference evidence="2" key="1">
    <citation type="journal article" date="2023" name="Mol. Phylogenet. Evol.">
        <title>Genome-scale phylogeny and comparative genomics of the fungal order Sordariales.</title>
        <authorList>
            <person name="Hensen N."/>
            <person name="Bonometti L."/>
            <person name="Westerberg I."/>
            <person name="Brannstrom I.O."/>
            <person name="Guillou S."/>
            <person name="Cros-Aarteil S."/>
            <person name="Calhoun S."/>
            <person name="Haridas S."/>
            <person name="Kuo A."/>
            <person name="Mondo S."/>
            <person name="Pangilinan J."/>
            <person name="Riley R."/>
            <person name="LaButti K."/>
            <person name="Andreopoulos B."/>
            <person name="Lipzen A."/>
            <person name="Chen C."/>
            <person name="Yan M."/>
            <person name="Daum C."/>
            <person name="Ng V."/>
            <person name="Clum A."/>
            <person name="Steindorff A."/>
            <person name="Ohm R.A."/>
            <person name="Martin F."/>
            <person name="Silar P."/>
            <person name="Natvig D.O."/>
            <person name="Lalanne C."/>
            <person name="Gautier V."/>
            <person name="Ament-Velasquez S.L."/>
            <person name="Kruys A."/>
            <person name="Hutchinson M.I."/>
            <person name="Powell A.J."/>
            <person name="Barry K."/>
            <person name="Miller A.N."/>
            <person name="Grigoriev I.V."/>
            <person name="Debuchy R."/>
            <person name="Gladieux P."/>
            <person name="Hiltunen Thoren M."/>
            <person name="Johannesson H."/>
        </authorList>
    </citation>
    <scope>NUCLEOTIDE SEQUENCE [LARGE SCALE GENOMIC DNA]</scope>
    <source>
        <strain evidence="2">CBS 340.73</strain>
    </source>
</reference>
<organism evidence="1 2">
    <name type="scientific">Diplogelasinospora grovesii</name>
    <dbReference type="NCBI Taxonomy" id="303347"/>
    <lineage>
        <taxon>Eukaryota</taxon>
        <taxon>Fungi</taxon>
        <taxon>Dikarya</taxon>
        <taxon>Ascomycota</taxon>
        <taxon>Pezizomycotina</taxon>
        <taxon>Sordariomycetes</taxon>
        <taxon>Sordariomycetidae</taxon>
        <taxon>Sordariales</taxon>
        <taxon>Diplogelasinosporaceae</taxon>
        <taxon>Diplogelasinospora</taxon>
    </lineage>
</organism>
<dbReference type="AlphaFoldDB" id="A0AAN6S4Y0"/>
<name>A0AAN6S4Y0_9PEZI</name>
<evidence type="ECO:0000313" key="2">
    <source>
        <dbReference type="Proteomes" id="UP001303473"/>
    </source>
</evidence>
<dbReference type="EMBL" id="MU853793">
    <property type="protein sequence ID" value="KAK3940654.1"/>
    <property type="molecule type" value="Genomic_DNA"/>
</dbReference>
<gene>
    <name evidence="1" type="ORF">QBC46DRAFT_384705</name>
</gene>
<keyword evidence="2" id="KW-1185">Reference proteome</keyword>
<comment type="caution">
    <text evidence="1">The sequence shown here is derived from an EMBL/GenBank/DDBJ whole genome shotgun (WGS) entry which is preliminary data.</text>
</comment>
<sequence length="137" mass="15586">MQISAWYKMKFFLLLASCFMLFYTCLPSKLHALVSVCAKQLAFTRQYERYSAVCYGSKSDSRLTDQPAPQMFSSRLPILFQARQDPMLHACKVRMHCTLDELARTFGRAPAPRTSAPRNGVAIFSSHPAFNHTCQLL</sequence>
<accession>A0AAN6S4Y0</accession>
<protein>
    <submittedName>
        <fullName evidence="1">Uncharacterized protein</fullName>
    </submittedName>
</protein>
<evidence type="ECO:0000313" key="1">
    <source>
        <dbReference type="EMBL" id="KAK3940654.1"/>
    </source>
</evidence>
<dbReference type="Proteomes" id="UP001303473">
    <property type="component" value="Unassembled WGS sequence"/>
</dbReference>
<proteinExistence type="predicted"/>